<gene>
    <name evidence="2" type="ORF">PSTG_18296</name>
</gene>
<dbReference type="STRING" id="1165861.A0A0L0UNF8"/>
<dbReference type="AlphaFoldDB" id="A0A0L0UNF8"/>
<comment type="caution">
    <text evidence="2">The sequence shown here is derived from an EMBL/GenBank/DDBJ whole genome shotgun (WGS) entry which is preliminary data.</text>
</comment>
<feature type="chain" id="PRO_5005549141" description="Cytochrome P450" evidence="1">
    <location>
        <begin position="17"/>
        <end position="95"/>
    </location>
</feature>
<evidence type="ECO:0008006" key="4">
    <source>
        <dbReference type="Google" id="ProtNLM"/>
    </source>
</evidence>
<evidence type="ECO:0000256" key="1">
    <source>
        <dbReference type="SAM" id="SignalP"/>
    </source>
</evidence>
<proteinExistence type="predicted"/>
<evidence type="ECO:0000313" key="3">
    <source>
        <dbReference type="Proteomes" id="UP000054564"/>
    </source>
</evidence>
<feature type="non-terminal residue" evidence="2">
    <location>
        <position position="95"/>
    </location>
</feature>
<reference evidence="3" key="1">
    <citation type="submission" date="2014-03" db="EMBL/GenBank/DDBJ databases">
        <title>The Genome Sequence of Puccinia striiformis f. sp. tritici PST-78.</title>
        <authorList>
            <consortium name="The Broad Institute Genome Sequencing Platform"/>
            <person name="Cuomo C."/>
            <person name="Hulbert S."/>
            <person name="Chen X."/>
            <person name="Walker B."/>
            <person name="Young S.K."/>
            <person name="Zeng Q."/>
            <person name="Gargeya S."/>
            <person name="Fitzgerald M."/>
            <person name="Haas B."/>
            <person name="Abouelleil A."/>
            <person name="Alvarado L."/>
            <person name="Arachchi H.M."/>
            <person name="Berlin A.M."/>
            <person name="Chapman S.B."/>
            <person name="Goldberg J."/>
            <person name="Griggs A."/>
            <person name="Gujja S."/>
            <person name="Hansen M."/>
            <person name="Howarth C."/>
            <person name="Imamovic A."/>
            <person name="Larimer J."/>
            <person name="McCowan C."/>
            <person name="Montmayeur A."/>
            <person name="Murphy C."/>
            <person name="Neiman D."/>
            <person name="Pearson M."/>
            <person name="Priest M."/>
            <person name="Roberts A."/>
            <person name="Saif S."/>
            <person name="Shea T."/>
            <person name="Sisk P."/>
            <person name="Sykes S."/>
            <person name="Wortman J."/>
            <person name="Nusbaum C."/>
            <person name="Birren B."/>
        </authorList>
    </citation>
    <scope>NUCLEOTIDE SEQUENCE [LARGE SCALE GENOMIC DNA]</scope>
    <source>
        <strain evidence="3">race PST-78</strain>
    </source>
</reference>
<dbReference type="EMBL" id="AJIL01002463">
    <property type="protein sequence ID" value="KNE88304.1"/>
    <property type="molecule type" value="Genomic_DNA"/>
</dbReference>
<keyword evidence="1" id="KW-0732">Signal</keyword>
<dbReference type="Proteomes" id="UP000054564">
    <property type="component" value="Unassembled WGS sequence"/>
</dbReference>
<evidence type="ECO:0000313" key="2">
    <source>
        <dbReference type="EMBL" id="KNE88304.1"/>
    </source>
</evidence>
<protein>
    <recommendedName>
        <fullName evidence="4">Cytochrome P450</fullName>
    </recommendedName>
</protein>
<name>A0A0L0UNF8_9BASI</name>
<keyword evidence="3" id="KW-1185">Reference proteome</keyword>
<organism evidence="2 3">
    <name type="scientific">Puccinia striiformis f. sp. tritici PST-78</name>
    <dbReference type="NCBI Taxonomy" id="1165861"/>
    <lineage>
        <taxon>Eukaryota</taxon>
        <taxon>Fungi</taxon>
        <taxon>Dikarya</taxon>
        <taxon>Basidiomycota</taxon>
        <taxon>Pucciniomycotina</taxon>
        <taxon>Pucciniomycetes</taxon>
        <taxon>Pucciniales</taxon>
        <taxon>Pucciniaceae</taxon>
        <taxon>Puccinia</taxon>
    </lineage>
</organism>
<feature type="signal peptide" evidence="1">
    <location>
        <begin position="1"/>
        <end position="16"/>
    </location>
</feature>
<sequence length="95" mass="11338">MLDIVILMIIVVCISLWQWQKQHFAYWERKKLANIPPTPFVGNVKNLLLYRCCFGEQFQQLYEHPEAMEQPFVGIHVLHNHALLLREPELIKRVL</sequence>
<accession>A0A0L0UNF8</accession>